<dbReference type="PANTHER" id="PTHR31900">
    <property type="entry name" value="F-BOX/RNI SUPERFAMILY PROTEIN-RELATED"/>
    <property type="match status" value="1"/>
</dbReference>
<evidence type="ECO:0000313" key="4">
    <source>
        <dbReference type="Proteomes" id="UP001054889"/>
    </source>
</evidence>
<dbReference type="PANTHER" id="PTHR31900:SF30">
    <property type="entry name" value="SUPERFAMILY PROTEIN, PUTATIVE-RELATED"/>
    <property type="match status" value="1"/>
</dbReference>
<dbReference type="InterPro" id="IPR055411">
    <property type="entry name" value="LRR_FXL15/At3g58940/PEG3-like"/>
</dbReference>
<evidence type="ECO:0000313" key="3">
    <source>
        <dbReference type="EMBL" id="GJM87970.1"/>
    </source>
</evidence>
<comment type="caution">
    <text evidence="3">The sequence shown here is derived from an EMBL/GenBank/DDBJ whole genome shotgun (WGS) entry which is preliminary data.</text>
</comment>
<sequence length="512" mass="57008">MAHDRAPPAKMGARTSPRPQAQPAAAGGGEGGEGADRLSALDDATLHAILARLPLRDAAATSALARRWPRVFATLPRLVLRPGTFNRRADSDSDEDRCEDAVRWMSALRGVLARRAAPVAAFDVEAAFAAPLHDAWARLLFRDLCGGGGLLELGVANTNYAAAFTLPPPVYACHTLTSLDLYNCRLRMPSKVTGLRSVRSLRLRNVVATDAEVRRVILRCAAMERLVIHDVHRARSVVVRAPCLETMEVYSYRPLCVSVAKAPRLHTVRMAFSYGYPECSWSVEDVVVDEDPSSVAETEIEKVPDYYRRMAEKEHEQTDEVKNMVKFLGGLGGVKQLRLFLSTEYAEVLKVDKIPMLKRFPQKSSLPELTTLALTLDYNHEVLANLVSCLLNSSPNLKDLTIIELRHSVSPVPLAAVFWADQMKQGNVLNHLSTVTFYTDSLFDGHPFGGLCRFLVMHSRVLKRMRVEYHCLLVQPEHVAKLEAIRRDLHHWPRASGDVLLELYPVDCCPCF</sequence>
<feature type="domain" description="F-box/LRR-repeat protein 15/At3g58940/PEG3-like LRR" evidence="2">
    <location>
        <begin position="149"/>
        <end position="272"/>
    </location>
</feature>
<dbReference type="InterPro" id="IPR050232">
    <property type="entry name" value="FBL13/AtMIF1-like"/>
</dbReference>
<keyword evidence="4" id="KW-1185">Reference proteome</keyword>
<dbReference type="Proteomes" id="UP001054889">
    <property type="component" value="Unassembled WGS sequence"/>
</dbReference>
<dbReference type="SUPFAM" id="SSF52047">
    <property type="entry name" value="RNI-like"/>
    <property type="match status" value="1"/>
</dbReference>
<dbReference type="EMBL" id="BQKI01000002">
    <property type="protein sequence ID" value="GJM87970.1"/>
    <property type="molecule type" value="Genomic_DNA"/>
</dbReference>
<accession>A0AAV5BQH6</accession>
<dbReference type="AlphaFoldDB" id="A0AAV5BQH6"/>
<organism evidence="3 4">
    <name type="scientific">Eleusine coracana subsp. coracana</name>
    <dbReference type="NCBI Taxonomy" id="191504"/>
    <lineage>
        <taxon>Eukaryota</taxon>
        <taxon>Viridiplantae</taxon>
        <taxon>Streptophyta</taxon>
        <taxon>Embryophyta</taxon>
        <taxon>Tracheophyta</taxon>
        <taxon>Spermatophyta</taxon>
        <taxon>Magnoliopsida</taxon>
        <taxon>Liliopsida</taxon>
        <taxon>Poales</taxon>
        <taxon>Poaceae</taxon>
        <taxon>PACMAD clade</taxon>
        <taxon>Chloridoideae</taxon>
        <taxon>Cynodonteae</taxon>
        <taxon>Eleusininae</taxon>
        <taxon>Eleusine</taxon>
    </lineage>
</organism>
<evidence type="ECO:0000259" key="2">
    <source>
        <dbReference type="Pfam" id="PF24758"/>
    </source>
</evidence>
<proteinExistence type="predicted"/>
<feature type="region of interest" description="Disordered" evidence="1">
    <location>
        <begin position="1"/>
        <end position="37"/>
    </location>
</feature>
<reference evidence="3" key="2">
    <citation type="submission" date="2021-12" db="EMBL/GenBank/DDBJ databases">
        <title>Resequencing data analysis of finger millet.</title>
        <authorList>
            <person name="Hatakeyama M."/>
            <person name="Aluri S."/>
            <person name="Balachadran M.T."/>
            <person name="Sivarajan S.R."/>
            <person name="Poveda L."/>
            <person name="Shimizu-Inatsugi R."/>
            <person name="Schlapbach R."/>
            <person name="Sreeman S.M."/>
            <person name="Shimizu K.K."/>
        </authorList>
    </citation>
    <scope>NUCLEOTIDE SEQUENCE</scope>
</reference>
<dbReference type="Pfam" id="PF24758">
    <property type="entry name" value="LRR_At5g56370"/>
    <property type="match status" value="1"/>
</dbReference>
<name>A0AAV5BQH6_ELECO</name>
<gene>
    <name evidence="3" type="primary">ga03982</name>
    <name evidence="3" type="ORF">PR202_ga03982</name>
</gene>
<evidence type="ECO:0000256" key="1">
    <source>
        <dbReference type="SAM" id="MobiDB-lite"/>
    </source>
</evidence>
<reference evidence="3" key="1">
    <citation type="journal article" date="2018" name="DNA Res.">
        <title>Multiple hybrid de novo genome assembly of finger millet, an orphan allotetraploid crop.</title>
        <authorList>
            <person name="Hatakeyama M."/>
            <person name="Aluri S."/>
            <person name="Balachadran M.T."/>
            <person name="Sivarajan S.R."/>
            <person name="Patrignani A."/>
            <person name="Gruter S."/>
            <person name="Poveda L."/>
            <person name="Shimizu-Inatsugi R."/>
            <person name="Baeten J."/>
            <person name="Francoijs K.J."/>
            <person name="Nataraja K.N."/>
            <person name="Reddy Y.A.N."/>
            <person name="Phadnis S."/>
            <person name="Ravikumar R.L."/>
            <person name="Schlapbach R."/>
            <person name="Sreeman S.M."/>
            <person name="Shimizu K.K."/>
        </authorList>
    </citation>
    <scope>NUCLEOTIDE SEQUENCE</scope>
</reference>
<protein>
    <recommendedName>
        <fullName evidence="2">F-box/LRR-repeat protein 15/At3g58940/PEG3-like LRR domain-containing protein</fullName>
    </recommendedName>
</protein>